<dbReference type="AlphaFoldDB" id="A0A673VBN1"/>
<dbReference type="GO" id="GO:0008380">
    <property type="term" value="P:RNA splicing"/>
    <property type="evidence" value="ECO:0007669"/>
    <property type="project" value="InterPro"/>
</dbReference>
<dbReference type="Ensembl" id="ENSSSUT00005039887.1">
    <property type="protein sequence ID" value="ENSSSUP00005035018.1"/>
    <property type="gene ID" value="ENSSSUG00005022474.1"/>
</dbReference>
<dbReference type="Proteomes" id="UP000472268">
    <property type="component" value="Chromosome 10"/>
</dbReference>
<evidence type="ECO:0000256" key="1">
    <source>
        <dbReference type="ARBA" id="ARBA00004123"/>
    </source>
</evidence>
<keyword evidence="3" id="KW-0508">mRNA splicing</keyword>
<dbReference type="PANTHER" id="PTHR12638">
    <property type="entry name" value="PROTEIN MAGO NASHI HOMOLOG"/>
    <property type="match status" value="1"/>
</dbReference>
<dbReference type="SUPFAM" id="SSF89817">
    <property type="entry name" value="Mago nashi protein"/>
    <property type="match status" value="1"/>
</dbReference>
<evidence type="ECO:0000313" key="7">
    <source>
        <dbReference type="Proteomes" id="UP000472268"/>
    </source>
</evidence>
<keyword evidence="5" id="KW-0539">Nucleus</keyword>
<dbReference type="GO" id="GO:0035145">
    <property type="term" value="C:exon-exon junction complex"/>
    <property type="evidence" value="ECO:0007669"/>
    <property type="project" value="InterPro"/>
</dbReference>
<keyword evidence="3" id="KW-0747">Spliceosome</keyword>
<evidence type="ECO:0000256" key="4">
    <source>
        <dbReference type="ARBA" id="ARBA00022816"/>
    </source>
</evidence>
<proteinExistence type="inferred from homology"/>
<evidence type="ECO:0000256" key="5">
    <source>
        <dbReference type="ARBA" id="ARBA00023242"/>
    </source>
</evidence>
<keyword evidence="4" id="KW-0813">Transport</keyword>
<reference evidence="6 7" key="1">
    <citation type="submission" date="2019-05" db="EMBL/GenBank/DDBJ databases">
        <title>A Chromosome-scale Meerkat (S. suricatta) Genome Assembly.</title>
        <authorList>
            <person name="Dudchenko O."/>
            <person name="Lieberman Aiden E."/>
            <person name="Tung J."/>
            <person name="Barreiro L.B."/>
            <person name="Clutton-Brock T.H."/>
        </authorList>
    </citation>
    <scope>NUCLEOTIDE SEQUENCE [LARGE SCALE GENOMIC DNA]</scope>
</reference>
<dbReference type="OMA" id="AFEYFTI"/>
<dbReference type="Gene3D" id="3.30.1560.10">
    <property type="entry name" value="Mago nashi"/>
    <property type="match status" value="1"/>
</dbReference>
<reference evidence="6" key="3">
    <citation type="submission" date="2025-09" db="UniProtKB">
        <authorList>
            <consortium name="Ensembl"/>
        </authorList>
    </citation>
    <scope>IDENTIFICATION</scope>
</reference>
<comment type="similarity">
    <text evidence="2">Belongs to the mago nashi family.</text>
</comment>
<dbReference type="InterPro" id="IPR004023">
    <property type="entry name" value="Mago_nashi"/>
</dbReference>
<dbReference type="PANTHER" id="PTHR12638:SF0">
    <property type="entry name" value="MAGO HOMOLOG, EXON JUNCTION COMPLEX SUBUNIT-RELATED"/>
    <property type="match status" value="1"/>
</dbReference>
<dbReference type="InterPro" id="IPR036605">
    <property type="entry name" value="Mago_nashi_sf"/>
</dbReference>
<accession>A0A673VBN1</accession>
<comment type="subcellular location">
    <subcellularLocation>
        <location evidence="1">Nucleus</location>
    </subcellularLocation>
</comment>
<name>A0A673VBN1_SURSU</name>
<dbReference type="GO" id="GO:0051028">
    <property type="term" value="P:mRNA transport"/>
    <property type="evidence" value="ECO:0007669"/>
    <property type="project" value="UniProtKB-KW"/>
</dbReference>
<keyword evidence="7" id="KW-1185">Reference proteome</keyword>
<evidence type="ECO:0000256" key="3">
    <source>
        <dbReference type="ARBA" id="ARBA00022728"/>
    </source>
</evidence>
<keyword evidence="3" id="KW-0507">mRNA processing</keyword>
<dbReference type="Pfam" id="PF02792">
    <property type="entry name" value="Mago_nashi"/>
    <property type="match status" value="1"/>
</dbReference>
<sequence>MIQKNVTEELKRIIDDSAITKEYDALWPPSDRVSHQELKIVNGHEDISFTTSKIDSLVYFQSSYLETLQKNIYIYIYIYRLSY</sequence>
<evidence type="ECO:0000256" key="2">
    <source>
        <dbReference type="ARBA" id="ARBA00009270"/>
    </source>
</evidence>
<protein>
    <submittedName>
        <fullName evidence="6">Uncharacterized protein</fullName>
    </submittedName>
</protein>
<keyword evidence="4" id="KW-0509">mRNA transport</keyword>
<dbReference type="GO" id="GO:0071013">
    <property type="term" value="C:catalytic step 2 spliceosome"/>
    <property type="evidence" value="ECO:0007669"/>
    <property type="project" value="TreeGrafter"/>
</dbReference>
<evidence type="ECO:0000313" key="6">
    <source>
        <dbReference type="Ensembl" id="ENSSSUP00005035018.1"/>
    </source>
</evidence>
<reference evidence="6" key="2">
    <citation type="submission" date="2025-08" db="UniProtKB">
        <authorList>
            <consortium name="Ensembl"/>
        </authorList>
    </citation>
    <scope>IDENTIFICATION</scope>
</reference>
<organism evidence="6 7">
    <name type="scientific">Suricata suricatta</name>
    <name type="common">Meerkat</name>
    <dbReference type="NCBI Taxonomy" id="37032"/>
    <lineage>
        <taxon>Eukaryota</taxon>
        <taxon>Metazoa</taxon>
        <taxon>Chordata</taxon>
        <taxon>Craniata</taxon>
        <taxon>Vertebrata</taxon>
        <taxon>Euteleostomi</taxon>
        <taxon>Mammalia</taxon>
        <taxon>Eutheria</taxon>
        <taxon>Laurasiatheria</taxon>
        <taxon>Carnivora</taxon>
        <taxon>Feliformia</taxon>
        <taxon>Herpestidae</taxon>
        <taxon>Suricata</taxon>
    </lineage>
</organism>